<proteinExistence type="predicted"/>
<accession>A0ABN7YWN6</accession>
<dbReference type="RefSeq" id="WP_223991272.1">
    <property type="nucleotide sequence ID" value="NZ_CAJZAG010000007.1"/>
</dbReference>
<evidence type="ECO:0000313" key="1">
    <source>
        <dbReference type="EMBL" id="CAG9177845.1"/>
    </source>
</evidence>
<name>A0ABN7YWN6_9BURK</name>
<reference evidence="1 2" key="1">
    <citation type="submission" date="2021-08" db="EMBL/GenBank/DDBJ databases">
        <authorList>
            <person name="Peeters C."/>
        </authorList>
    </citation>
    <scope>NUCLEOTIDE SEQUENCE [LARGE SCALE GENOMIC DNA]</scope>
    <source>
        <strain evidence="1 2">LMG 32289</strain>
    </source>
</reference>
<dbReference type="EMBL" id="CAJZAG010000007">
    <property type="protein sequence ID" value="CAG9177845.1"/>
    <property type="molecule type" value="Genomic_DNA"/>
</dbReference>
<sequence>MDKPLFADVSHALHVSYLALAMPPRQKASFRNMLIHLIEGIDEPTAAQEKWLAELRGPAGMGDYDPDRLTMIEMRAQYAMITDAAKTRLTSPEYAAVLARYGHGPDKMAGCQRLAVYARRSCGLTALGLLTSLTVRHHLPRAQRDGYALRDLADKAKTSTYKVAQAAKWMEKNFRALEAKALERLEPSFVAHGLVPDRTTCDSAQAVVA</sequence>
<evidence type="ECO:0000313" key="2">
    <source>
        <dbReference type="Proteomes" id="UP000706525"/>
    </source>
</evidence>
<gene>
    <name evidence="1" type="ORF">LMG32289_03924</name>
</gene>
<dbReference type="Proteomes" id="UP000706525">
    <property type="component" value="Unassembled WGS sequence"/>
</dbReference>
<comment type="caution">
    <text evidence="1">The sequence shown here is derived from an EMBL/GenBank/DDBJ whole genome shotgun (WGS) entry which is preliminary data.</text>
</comment>
<keyword evidence="2" id="KW-1185">Reference proteome</keyword>
<evidence type="ECO:0008006" key="3">
    <source>
        <dbReference type="Google" id="ProtNLM"/>
    </source>
</evidence>
<protein>
    <recommendedName>
        <fullName evidence="3">GPP34 family phosphoprotein</fullName>
    </recommendedName>
</protein>
<organism evidence="1 2">
    <name type="scientific">Cupriavidus pampae</name>
    <dbReference type="NCBI Taxonomy" id="659251"/>
    <lineage>
        <taxon>Bacteria</taxon>
        <taxon>Pseudomonadati</taxon>
        <taxon>Pseudomonadota</taxon>
        <taxon>Betaproteobacteria</taxon>
        <taxon>Burkholderiales</taxon>
        <taxon>Burkholderiaceae</taxon>
        <taxon>Cupriavidus</taxon>
    </lineage>
</organism>